<organism evidence="1 2">
    <name type="scientific">Sphingomonas bacterium</name>
    <dbReference type="NCBI Taxonomy" id="1895847"/>
    <lineage>
        <taxon>Bacteria</taxon>
        <taxon>Pseudomonadati</taxon>
        <taxon>Pseudomonadota</taxon>
        <taxon>Alphaproteobacteria</taxon>
        <taxon>Sphingomonadales</taxon>
        <taxon>Sphingomonadaceae</taxon>
        <taxon>Sphingomonas</taxon>
    </lineage>
</organism>
<dbReference type="Proteomes" id="UP000262699">
    <property type="component" value="Unassembled WGS sequence"/>
</dbReference>
<dbReference type="InterPro" id="IPR012668">
    <property type="entry name" value="CHP02466"/>
</dbReference>
<protein>
    <recommendedName>
        <fullName evidence="3">Fe2OG dioxygenase domain-containing protein</fullName>
    </recommendedName>
</protein>
<comment type="caution">
    <text evidence="1">The sequence shown here is derived from an EMBL/GenBank/DDBJ whole genome shotgun (WGS) entry which is preliminary data.</text>
</comment>
<accession>A0A3D0WFX6</accession>
<sequence length="212" mass="22518">MSGAGELKARAALLGLFETPVLHAQVTDPSATCAALAEAVRARLASHAGVDRSNVGGWHSATDMLDWGGPAARHVADLAIRLAKRLSHFDGRDAASVEWSVRMWANVSPPGALNMSHAHPGVLWAAVFYVDMGDAGDSGGELYLEDPRFPLPQARMAGFRMIGGDGQPQSPDRRIPTKAGDLVVFPAWLRHGVRPHGGTSERISIAMNLDAT</sequence>
<name>A0A3D0WFX6_9SPHN</name>
<evidence type="ECO:0000313" key="2">
    <source>
        <dbReference type="Proteomes" id="UP000262699"/>
    </source>
</evidence>
<reference evidence="1 2" key="1">
    <citation type="journal article" date="2018" name="Nat. Biotechnol.">
        <title>A standardized bacterial taxonomy based on genome phylogeny substantially revises the tree of life.</title>
        <authorList>
            <person name="Parks D.H."/>
            <person name="Chuvochina M."/>
            <person name="Waite D.W."/>
            <person name="Rinke C."/>
            <person name="Skarshewski A."/>
            <person name="Chaumeil P.A."/>
            <person name="Hugenholtz P."/>
        </authorList>
    </citation>
    <scope>NUCLEOTIDE SEQUENCE [LARGE SCALE GENOMIC DNA]</scope>
    <source>
        <strain evidence="1">UBA9015</strain>
    </source>
</reference>
<evidence type="ECO:0008006" key="3">
    <source>
        <dbReference type="Google" id="ProtNLM"/>
    </source>
</evidence>
<dbReference type="NCBIfam" id="TIGR02466">
    <property type="entry name" value="TIGR02466 family protein"/>
    <property type="match status" value="1"/>
</dbReference>
<evidence type="ECO:0000313" key="1">
    <source>
        <dbReference type="EMBL" id="HCB76894.1"/>
    </source>
</evidence>
<dbReference type="AlphaFoldDB" id="A0A3D0WFX6"/>
<dbReference type="Gene3D" id="2.60.120.620">
    <property type="entry name" value="q2cbj1_9rhob like domain"/>
    <property type="match status" value="1"/>
</dbReference>
<dbReference type="EMBL" id="DOYJ01000339">
    <property type="protein sequence ID" value="HCB76894.1"/>
    <property type="molecule type" value="Genomic_DNA"/>
</dbReference>
<dbReference type="Pfam" id="PF13759">
    <property type="entry name" value="2OG-FeII_Oxy_5"/>
    <property type="match status" value="1"/>
</dbReference>
<proteinExistence type="predicted"/>
<gene>
    <name evidence="1" type="ORF">DEP91_12115</name>
</gene>